<feature type="compositionally biased region" description="Polar residues" evidence="4">
    <location>
        <begin position="39"/>
        <end position="48"/>
    </location>
</feature>
<dbReference type="Pfam" id="PF25408">
    <property type="entry name" value="AAA_lid_NAV1"/>
    <property type="match status" value="1"/>
</dbReference>
<evidence type="ECO:0000313" key="7">
    <source>
        <dbReference type="Proteomes" id="UP001303046"/>
    </source>
</evidence>
<evidence type="ECO:0000313" key="6">
    <source>
        <dbReference type="EMBL" id="KAK6732930.1"/>
    </source>
</evidence>
<feature type="region of interest" description="Disordered" evidence="4">
    <location>
        <begin position="1379"/>
        <end position="1421"/>
    </location>
</feature>
<proteinExistence type="inferred from homology"/>
<feature type="compositionally biased region" description="Low complexity" evidence="4">
    <location>
        <begin position="1250"/>
        <end position="1274"/>
    </location>
</feature>
<evidence type="ECO:0000256" key="2">
    <source>
        <dbReference type="ARBA" id="ARBA00023054"/>
    </source>
</evidence>
<keyword evidence="7" id="KW-1185">Reference proteome</keyword>
<dbReference type="Pfam" id="PF00307">
    <property type="entry name" value="CH"/>
    <property type="match status" value="1"/>
</dbReference>
<dbReference type="EMBL" id="JAVFWL010000002">
    <property type="protein sequence ID" value="KAK6732930.1"/>
    <property type="molecule type" value="Genomic_DNA"/>
</dbReference>
<dbReference type="PROSITE" id="PS50021">
    <property type="entry name" value="CH"/>
    <property type="match status" value="1"/>
</dbReference>
<feature type="compositionally biased region" description="Basic residues" evidence="4">
    <location>
        <begin position="1062"/>
        <end position="1073"/>
    </location>
</feature>
<organism evidence="6 7">
    <name type="scientific">Necator americanus</name>
    <name type="common">Human hookworm</name>
    <dbReference type="NCBI Taxonomy" id="51031"/>
    <lineage>
        <taxon>Eukaryota</taxon>
        <taxon>Metazoa</taxon>
        <taxon>Ecdysozoa</taxon>
        <taxon>Nematoda</taxon>
        <taxon>Chromadorea</taxon>
        <taxon>Rhabditida</taxon>
        <taxon>Rhabditina</taxon>
        <taxon>Rhabditomorpha</taxon>
        <taxon>Strongyloidea</taxon>
        <taxon>Ancylostomatidae</taxon>
        <taxon>Bunostominae</taxon>
        <taxon>Necator</taxon>
    </lineage>
</organism>
<accession>A0ABR1C672</accession>
<feature type="compositionally biased region" description="Low complexity" evidence="4">
    <location>
        <begin position="574"/>
        <end position="593"/>
    </location>
</feature>
<feature type="compositionally biased region" description="Low complexity" evidence="4">
    <location>
        <begin position="537"/>
        <end position="548"/>
    </location>
</feature>
<reference evidence="6 7" key="1">
    <citation type="submission" date="2023-08" db="EMBL/GenBank/DDBJ databases">
        <title>A Necator americanus chromosomal reference genome.</title>
        <authorList>
            <person name="Ilik V."/>
            <person name="Petrzelkova K.J."/>
            <person name="Pardy F."/>
            <person name="Fuh T."/>
            <person name="Niatou-Singa F.S."/>
            <person name="Gouil Q."/>
            <person name="Baker L."/>
            <person name="Ritchie M.E."/>
            <person name="Jex A.R."/>
            <person name="Gazzola D."/>
            <person name="Li H."/>
            <person name="Toshio Fujiwara R."/>
            <person name="Zhan B."/>
            <person name="Aroian R.V."/>
            <person name="Pafco B."/>
            <person name="Schwarz E.M."/>
        </authorList>
    </citation>
    <scope>NUCLEOTIDE SEQUENCE [LARGE SCALE GENOMIC DNA]</scope>
    <source>
        <strain evidence="6 7">Aroian</strain>
        <tissue evidence="6">Whole animal</tissue>
    </source>
</reference>
<feature type="compositionally biased region" description="Polar residues" evidence="4">
    <location>
        <begin position="408"/>
        <end position="425"/>
    </location>
</feature>
<dbReference type="SMART" id="SM00382">
    <property type="entry name" value="AAA"/>
    <property type="match status" value="1"/>
</dbReference>
<evidence type="ECO:0000256" key="1">
    <source>
        <dbReference type="ARBA" id="ARBA00006255"/>
    </source>
</evidence>
<keyword evidence="2 3" id="KW-0175">Coiled coil</keyword>
<dbReference type="InterPro" id="IPR001715">
    <property type="entry name" value="CH_dom"/>
</dbReference>
<dbReference type="InterPro" id="IPR039041">
    <property type="entry name" value="Nav/unc-53"/>
</dbReference>
<dbReference type="Gene3D" id="3.40.50.300">
    <property type="entry name" value="P-loop containing nucleotide triphosphate hydrolases"/>
    <property type="match status" value="1"/>
</dbReference>
<evidence type="ECO:0000259" key="5">
    <source>
        <dbReference type="PROSITE" id="PS50021"/>
    </source>
</evidence>
<feature type="coiled-coil region" evidence="3">
    <location>
        <begin position="1154"/>
        <end position="1202"/>
    </location>
</feature>
<gene>
    <name evidence="6" type="primary">Necator_chrII.g4774</name>
    <name evidence="6" type="ORF">RB195_016982</name>
</gene>
<feature type="compositionally biased region" description="Low complexity" evidence="4">
    <location>
        <begin position="334"/>
        <end position="368"/>
    </location>
</feature>
<dbReference type="InterPro" id="IPR027417">
    <property type="entry name" value="P-loop_NTPase"/>
</dbReference>
<feature type="compositionally biased region" description="Polar residues" evidence="4">
    <location>
        <begin position="369"/>
        <end position="378"/>
    </location>
</feature>
<feature type="compositionally biased region" description="Low complexity" evidence="4">
    <location>
        <begin position="426"/>
        <end position="446"/>
    </location>
</feature>
<evidence type="ECO:0000256" key="3">
    <source>
        <dbReference type="SAM" id="Coils"/>
    </source>
</evidence>
<feature type="compositionally biased region" description="Low complexity" evidence="4">
    <location>
        <begin position="1408"/>
        <end position="1421"/>
    </location>
</feature>
<comment type="similarity">
    <text evidence="1">Belongs to the Nav/unc-53 family.</text>
</comment>
<name>A0ABR1C672_NECAM</name>
<feature type="compositionally biased region" description="Low complexity" evidence="4">
    <location>
        <begin position="255"/>
        <end position="272"/>
    </location>
</feature>
<feature type="region of interest" description="Disordered" evidence="4">
    <location>
        <begin position="1250"/>
        <end position="1276"/>
    </location>
</feature>
<feature type="compositionally biased region" description="Low complexity" evidence="4">
    <location>
        <begin position="1381"/>
        <end position="1392"/>
    </location>
</feature>
<feature type="compositionally biased region" description="Polar residues" evidence="4">
    <location>
        <begin position="1074"/>
        <end position="1095"/>
    </location>
</feature>
<dbReference type="InterPro" id="IPR003593">
    <property type="entry name" value="AAA+_ATPase"/>
</dbReference>
<feature type="region of interest" description="Disordered" evidence="4">
    <location>
        <begin position="1289"/>
        <end position="1324"/>
    </location>
</feature>
<feature type="region of interest" description="Disordered" evidence="4">
    <location>
        <begin position="12"/>
        <end position="62"/>
    </location>
</feature>
<evidence type="ECO:0000256" key="4">
    <source>
        <dbReference type="SAM" id="MobiDB-lite"/>
    </source>
</evidence>
<feature type="compositionally biased region" description="Basic and acidic residues" evidence="4">
    <location>
        <begin position="553"/>
        <end position="564"/>
    </location>
</feature>
<feature type="compositionally biased region" description="Basic and acidic residues" evidence="4">
    <location>
        <begin position="643"/>
        <end position="664"/>
    </location>
</feature>
<dbReference type="Gene3D" id="1.10.418.10">
    <property type="entry name" value="Calponin-like domain"/>
    <property type="match status" value="1"/>
</dbReference>
<feature type="compositionally biased region" description="Basic and acidic residues" evidence="4">
    <location>
        <begin position="458"/>
        <end position="467"/>
    </location>
</feature>
<dbReference type="InterPro" id="IPR036872">
    <property type="entry name" value="CH_dom_sf"/>
</dbReference>
<dbReference type="InterPro" id="IPR057126">
    <property type="entry name" value="NAV1-like_ubiquitin-like"/>
</dbReference>
<dbReference type="SUPFAM" id="SSF52540">
    <property type="entry name" value="P-loop containing nucleoside triphosphate hydrolases"/>
    <property type="match status" value="1"/>
</dbReference>
<dbReference type="SUPFAM" id="SSF47576">
    <property type="entry name" value="Calponin-homology domain, CH-domain"/>
    <property type="match status" value="1"/>
</dbReference>
<feature type="compositionally biased region" description="Low complexity" evidence="4">
    <location>
        <begin position="468"/>
        <end position="488"/>
    </location>
</feature>
<protein>
    <recommendedName>
        <fullName evidence="5">Calponin-homology (CH) domain-containing protein</fullName>
    </recommendedName>
</protein>
<comment type="caution">
    <text evidence="6">The sequence shown here is derived from an EMBL/GenBank/DDBJ whole genome shotgun (WGS) entry which is preliminary data.</text>
</comment>
<dbReference type="Proteomes" id="UP001303046">
    <property type="component" value="Unassembled WGS sequence"/>
</dbReference>
<feature type="region of interest" description="Disordered" evidence="4">
    <location>
        <begin position="101"/>
        <end position="125"/>
    </location>
</feature>
<dbReference type="InterPro" id="IPR057568">
    <property type="entry name" value="CortBP2_NAV1-like_AAA_lid"/>
</dbReference>
<feature type="compositionally biased region" description="Polar residues" evidence="4">
    <location>
        <begin position="273"/>
        <end position="314"/>
    </location>
</feature>
<feature type="region of interest" description="Disordered" evidence="4">
    <location>
        <begin position="243"/>
        <end position="676"/>
    </location>
</feature>
<feature type="compositionally biased region" description="Basic and acidic residues" evidence="4">
    <location>
        <begin position="606"/>
        <end position="626"/>
    </location>
</feature>
<sequence length="1853" mass="202158">MVSMLILSVQPASCTDNNSSSSGSDVVDGSGMKSRPNESHSIVGNSIDQRLGPEAVKGSSTTSRATVSRWFAHFASEDSSLKTEDRQAALSRADDAVERAAVRQGYSQRRGLEAPMSSRPRSSCNVSESRRQCCDEIYTDWVNRYLSKAPNYKPIDDICNELRDYRLVAKLIQVVVPDNANSLQFTSHLSRVNTNIDGLNVCLQYLALAGVESSKVTSRDIDTGQLAAVLQLLYALSTFKQQTRQKRKEERLEKTTTTTTTTTTATTTTTTTNIMPPSTASKLPSPLRSVTTTQASNVVVPSSGSKLLQPTRIAQSRDKQGLSPGRTAGSGALRPPNSNIRPPSRGNGNNNGSTLSSSNASSIASSSTYQSISDNNTPKTKSTSTSHLKPASSTANLKTPSIVKPRQIQASAKSQLAPSKTTITKPSALKPPATSTSAAASVADSTNQSKMLKLKLFGGKEKDKKDTNTTTTTAVTPVSSPVPVKKSSNLAPPRSSALAKPKTANELKVPSKIAAPRKKETQHVQFRAPTIRPPPATTTTSTTTTTAANADFASEKKRTSKSSEEDSAYAGFGSTSPASSTQSSMSLQSTSSKGSHEAECSTAPLVEEKPNIPEPTMKRRGSDSQDKPTMAVKGMSSRLPPTTEKKETELEAETPKSDMPETKKALPPSPTVGVVSPMLSQRRMETIESQNLKPAPTPVECEPSSSTKPIEKKAPPVPCRSGSRVETTFECTPPAMPPIRQPPAYQQLVDQGRIHRSRLGQFVDSSTSEDSLDSVSTTIRVQPSGYTSEGNTLDRSERARTIEPSGYISEGGIAIYEKMQARLREYRDSMRRGHLDYNDSFEDSSSISSGISENFDDISTDDLSGTDHPMATVAAAYGKLGDYQHFTRSTLKGPRSSSSTIDSRAKRIAEQENIHQLLQQCRTSQRGAACQPLRSPGYATYGPQLALSADGDTLSVHSRSSLRVTSKRQDQTIPSFAGYHSLDRKSHLSEYYRENSPNRLGVFDRTAMAALLSPRRIPQQPPDSMQRHSVSAARASLNAMSGMSRSMVLLESMAAATSPAPRARRGASPRHQQRLQLSVASPTNQKGSLSARGSQNTDRIYANFRDGIHLHRLADELSPSHALSKSDGADLLGSQASLTSGTCNSLGDKYEADIRKMARELEGYRHTISKLTRKQEDYSHIMEMFQNKLSQLSKQVDKSQLKPDDINKLRQEIDQLRLVSGRLAQGGDAKKSIEGAGELLRQPSLESVASLASHRSSMSSSSKSSRTDKSSLNSFGKTKKSWIRSSLTKAFSKKKNKNGGTSDTESSPHHALNTISGSSSRLDEVEVDELKKKLEDRDVALTDIRLDALDKAREVDILRETVNRLKHENKQLKSDMSRLLAGRGSRASSQASIPMLGDEEPVYEAPPSSASGSYSSKRSSGCNSVKVTVNVDLRGTISNAICPDNEIIIGFLAIPGKEATWEELDQQIFTLFEAYIARIDPDHHLGLHCTESVIGYQMGDVVREKGAPSPAQVPGEVLLPTTTVRMFLRGAAQHAVDSLVLECLFPRTMLEQLLKFLLSHRRLVLSGATGIGKSNLARQLAAYLSVRIGLDRNGVVDVKIPEDTSDKSIVKVEKQLENLLRSPDPAVVLIDNIPRHRIAFVSSVFSSVELSHDDGPFVICTVNRACQLPEMQVHHNFKMFLLTNRMDGVKGFMARFLRRRIIEAEFRLSRQTPPELVRVIQFLPIVLQAVNSFIEKANSLDVTIGPRIFLQCPLGVEESRAWFVRLWNQNIIPYMIKVAREGVKVLGRCGSFEDPTDIVCEHWPWLDGPSGEECLHRLSIKETIGQSMPKQPFNPLDTLIRLQASRNAAVDNV</sequence>
<dbReference type="PANTHER" id="PTHR12784">
    <property type="entry name" value="STEERIN"/>
    <property type="match status" value="1"/>
</dbReference>
<feature type="region of interest" description="Disordered" evidence="4">
    <location>
        <begin position="688"/>
        <end position="725"/>
    </location>
</feature>
<feature type="domain" description="Calponin-homology (CH)" evidence="5">
    <location>
        <begin position="132"/>
        <end position="241"/>
    </location>
</feature>
<feature type="region of interest" description="Disordered" evidence="4">
    <location>
        <begin position="1055"/>
        <end position="1095"/>
    </location>
</feature>
<feature type="compositionally biased region" description="Low complexity" evidence="4">
    <location>
        <begin position="16"/>
        <end position="31"/>
    </location>
</feature>
<dbReference type="PANTHER" id="PTHR12784:SF28">
    <property type="entry name" value="PROTEIN SICKIE"/>
    <property type="match status" value="1"/>
</dbReference>
<dbReference type="Pfam" id="PF23092">
    <property type="entry name" value="Ubiquitin_6"/>
    <property type="match status" value="1"/>
</dbReference>